<dbReference type="Pfam" id="PF00528">
    <property type="entry name" value="BPD_transp_1"/>
    <property type="match status" value="1"/>
</dbReference>
<comment type="subcellular location">
    <subcellularLocation>
        <location evidence="6">Cell membrane</location>
        <topology evidence="6">Multi-pass membrane protein</topology>
    </subcellularLocation>
    <subcellularLocation>
        <location evidence="1">Membrane</location>
        <topology evidence="1">Multi-pass membrane protein</topology>
    </subcellularLocation>
</comment>
<dbReference type="GO" id="GO:0005886">
    <property type="term" value="C:plasma membrane"/>
    <property type="evidence" value="ECO:0007669"/>
    <property type="project" value="UniProtKB-SubCell"/>
</dbReference>
<dbReference type="EMBL" id="LGCL01000023">
    <property type="protein sequence ID" value="KPL77250.1"/>
    <property type="molecule type" value="Genomic_DNA"/>
</dbReference>
<evidence type="ECO:0000256" key="3">
    <source>
        <dbReference type="ARBA" id="ARBA00022692"/>
    </source>
</evidence>
<feature type="transmembrane region" description="Helical" evidence="6">
    <location>
        <begin position="129"/>
        <end position="156"/>
    </location>
</feature>
<evidence type="ECO:0000256" key="4">
    <source>
        <dbReference type="ARBA" id="ARBA00022989"/>
    </source>
</evidence>
<dbReference type="Proteomes" id="UP000050417">
    <property type="component" value="Unassembled WGS sequence"/>
</dbReference>
<dbReference type="PANTHER" id="PTHR30177">
    <property type="entry name" value="GLYCINE BETAINE/L-PROLINE TRANSPORT SYSTEM PERMEASE PROTEIN PROW"/>
    <property type="match status" value="1"/>
</dbReference>
<gene>
    <name evidence="8" type="ORF">ADN00_08885</name>
</gene>
<dbReference type="GO" id="GO:0031460">
    <property type="term" value="P:glycine betaine transport"/>
    <property type="evidence" value="ECO:0007669"/>
    <property type="project" value="TreeGrafter"/>
</dbReference>
<dbReference type="RefSeq" id="WP_075062644.1">
    <property type="nucleotide sequence ID" value="NZ_LGCL01000023.1"/>
</dbReference>
<dbReference type="CDD" id="cd06261">
    <property type="entry name" value="TM_PBP2"/>
    <property type="match status" value="1"/>
</dbReference>
<keyword evidence="9" id="KW-1185">Reference proteome</keyword>
<dbReference type="STRING" id="1134406.ADN00_08885"/>
<dbReference type="GO" id="GO:0055085">
    <property type="term" value="P:transmembrane transport"/>
    <property type="evidence" value="ECO:0007669"/>
    <property type="project" value="InterPro"/>
</dbReference>
<accession>A0A0N8GN67</accession>
<keyword evidence="2 6" id="KW-0813">Transport</keyword>
<dbReference type="PROSITE" id="PS50928">
    <property type="entry name" value="ABC_TM1"/>
    <property type="match status" value="1"/>
</dbReference>
<dbReference type="InterPro" id="IPR035906">
    <property type="entry name" value="MetI-like_sf"/>
</dbReference>
<evidence type="ECO:0000313" key="9">
    <source>
        <dbReference type="Proteomes" id="UP000050417"/>
    </source>
</evidence>
<evidence type="ECO:0000313" key="8">
    <source>
        <dbReference type="EMBL" id="KPL77250.1"/>
    </source>
</evidence>
<evidence type="ECO:0000256" key="2">
    <source>
        <dbReference type="ARBA" id="ARBA00022448"/>
    </source>
</evidence>
<name>A0A0N8GN67_9CHLR</name>
<feature type="transmembrane region" description="Helical" evidence="6">
    <location>
        <begin position="176"/>
        <end position="197"/>
    </location>
</feature>
<evidence type="ECO:0000259" key="7">
    <source>
        <dbReference type="PROSITE" id="PS50928"/>
    </source>
</evidence>
<organism evidence="8 9">
    <name type="scientific">Ornatilinea apprima</name>
    <dbReference type="NCBI Taxonomy" id="1134406"/>
    <lineage>
        <taxon>Bacteria</taxon>
        <taxon>Bacillati</taxon>
        <taxon>Chloroflexota</taxon>
        <taxon>Anaerolineae</taxon>
        <taxon>Anaerolineales</taxon>
        <taxon>Anaerolineaceae</taxon>
        <taxon>Ornatilinea</taxon>
    </lineage>
</organism>
<dbReference type="PANTHER" id="PTHR30177:SF4">
    <property type="entry name" value="OSMOPROTECTANT IMPORT PERMEASE PROTEIN OSMW"/>
    <property type="match status" value="1"/>
</dbReference>
<comment type="similarity">
    <text evidence="6">Belongs to the binding-protein-dependent transport system permease family.</text>
</comment>
<dbReference type="Gene3D" id="1.10.3720.10">
    <property type="entry name" value="MetI-like"/>
    <property type="match status" value="1"/>
</dbReference>
<dbReference type="InterPro" id="IPR051204">
    <property type="entry name" value="ABC_transp_perm/SBD"/>
</dbReference>
<protein>
    <recommendedName>
        <fullName evidence="7">ABC transmembrane type-1 domain-containing protein</fullName>
    </recommendedName>
</protein>
<dbReference type="OrthoDB" id="9801163at2"/>
<dbReference type="AlphaFoldDB" id="A0A0N8GN67"/>
<proteinExistence type="inferred from homology"/>
<evidence type="ECO:0000256" key="6">
    <source>
        <dbReference type="RuleBase" id="RU363032"/>
    </source>
</evidence>
<dbReference type="FunFam" id="1.10.3720.10:FF:000001">
    <property type="entry name" value="Glycine betaine ABC transporter, permease"/>
    <property type="match status" value="1"/>
</dbReference>
<comment type="caution">
    <text evidence="8">The sequence shown here is derived from an EMBL/GenBank/DDBJ whole genome shotgun (WGS) entry which is preliminary data.</text>
</comment>
<evidence type="ECO:0000256" key="1">
    <source>
        <dbReference type="ARBA" id="ARBA00004141"/>
    </source>
</evidence>
<keyword evidence="5 6" id="KW-0472">Membrane</keyword>
<dbReference type="SUPFAM" id="SSF161098">
    <property type="entry name" value="MetI-like"/>
    <property type="match status" value="1"/>
</dbReference>
<feature type="domain" description="ABC transmembrane type-1" evidence="7">
    <location>
        <begin position="15"/>
        <end position="194"/>
    </location>
</feature>
<keyword evidence="3 6" id="KW-0812">Transmembrane</keyword>
<feature type="transmembrane region" description="Helical" evidence="6">
    <location>
        <begin position="86"/>
        <end position="108"/>
    </location>
</feature>
<evidence type="ECO:0000256" key="5">
    <source>
        <dbReference type="ARBA" id="ARBA00023136"/>
    </source>
</evidence>
<feature type="transmembrane region" description="Helical" evidence="6">
    <location>
        <begin position="53"/>
        <end position="74"/>
    </location>
</feature>
<dbReference type="InterPro" id="IPR000515">
    <property type="entry name" value="MetI-like"/>
</dbReference>
<reference evidence="8 9" key="1">
    <citation type="submission" date="2015-07" db="EMBL/GenBank/DDBJ databases">
        <title>Genome sequence of Ornatilinea apprima DSM 23815.</title>
        <authorList>
            <person name="Hemp J."/>
            <person name="Ward L.M."/>
            <person name="Pace L.A."/>
            <person name="Fischer W.W."/>
        </authorList>
    </citation>
    <scope>NUCLEOTIDE SEQUENCE [LARGE SCALE GENOMIC DNA]</scope>
    <source>
        <strain evidence="8 9">P3M-1</strain>
    </source>
</reference>
<sequence length="210" mass="22737">MSYLINHFEVVAPLFLQHVQLTLTVLFFSLLIGVPLGLLLARVAWLRGPVMSVLGVIYTIPSLSLFVLLIPLFGLGTRPAVVALTAYAQLLLVRNWLVGLTTIDPAIIEAARGMGMNGWQRFWQVELPLAMPMLLAGIRLVSLSSIGIGMIAAFINAGGLGLLLFQGVTTANYEKIFAGGLAASVLSFSANFLLRYLERRAENVIRGKTA</sequence>
<feature type="transmembrane region" description="Helical" evidence="6">
    <location>
        <begin position="20"/>
        <end position="41"/>
    </location>
</feature>
<keyword evidence="4 6" id="KW-1133">Transmembrane helix</keyword>